<dbReference type="EMBL" id="JBFXLR010000022">
    <property type="protein sequence ID" value="KAL2849665.1"/>
    <property type="molecule type" value="Genomic_DNA"/>
</dbReference>
<gene>
    <name evidence="2" type="ORF">BJX68DRAFT_266980</name>
</gene>
<dbReference type="Proteomes" id="UP001610444">
    <property type="component" value="Unassembled WGS sequence"/>
</dbReference>
<keyword evidence="1" id="KW-1133">Transmembrane helix</keyword>
<name>A0ABR4KBK7_9EURO</name>
<accession>A0ABR4KBK7</accession>
<protein>
    <submittedName>
        <fullName evidence="2">Uncharacterized protein</fullName>
    </submittedName>
</protein>
<dbReference type="RefSeq" id="XP_070898890.1">
    <property type="nucleotide sequence ID" value="XM_071045665.1"/>
</dbReference>
<feature type="transmembrane region" description="Helical" evidence="1">
    <location>
        <begin position="12"/>
        <end position="31"/>
    </location>
</feature>
<proteinExistence type="predicted"/>
<feature type="transmembrane region" description="Helical" evidence="1">
    <location>
        <begin position="52"/>
        <end position="81"/>
    </location>
</feature>
<keyword evidence="3" id="KW-1185">Reference proteome</keyword>
<reference evidence="2 3" key="1">
    <citation type="submission" date="2024-07" db="EMBL/GenBank/DDBJ databases">
        <title>Section-level genome sequencing and comparative genomics of Aspergillus sections Usti and Cavernicolus.</title>
        <authorList>
            <consortium name="Lawrence Berkeley National Laboratory"/>
            <person name="Nybo J.L."/>
            <person name="Vesth T.C."/>
            <person name="Theobald S."/>
            <person name="Frisvad J.C."/>
            <person name="Larsen T.O."/>
            <person name="Kjaerboelling I."/>
            <person name="Rothschild-Mancinelli K."/>
            <person name="Lyhne E.K."/>
            <person name="Kogle M.E."/>
            <person name="Barry K."/>
            <person name="Clum A."/>
            <person name="Na H."/>
            <person name="Ledsgaard L."/>
            <person name="Lin J."/>
            <person name="Lipzen A."/>
            <person name="Kuo A."/>
            <person name="Riley R."/>
            <person name="Mondo S."/>
            <person name="LaButti K."/>
            <person name="Haridas S."/>
            <person name="Pangalinan J."/>
            <person name="Salamov A.A."/>
            <person name="Simmons B.A."/>
            <person name="Magnuson J.K."/>
            <person name="Chen J."/>
            <person name="Drula E."/>
            <person name="Henrissat B."/>
            <person name="Wiebenga A."/>
            <person name="Lubbers R.J."/>
            <person name="Gomes A.C."/>
            <person name="Macurrencykelacurrency M.R."/>
            <person name="Stajich J."/>
            <person name="Grigoriev I.V."/>
            <person name="Mortensen U.H."/>
            <person name="De vries R.P."/>
            <person name="Baker S.E."/>
            <person name="Andersen M.R."/>
        </authorList>
    </citation>
    <scope>NUCLEOTIDE SEQUENCE [LARGE SCALE GENOMIC DNA]</scope>
    <source>
        <strain evidence="2 3">CBS 756.74</strain>
    </source>
</reference>
<keyword evidence="1" id="KW-0812">Transmembrane</keyword>
<organism evidence="2 3">
    <name type="scientific">Aspergillus pseudodeflectus</name>
    <dbReference type="NCBI Taxonomy" id="176178"/>
    <lineage>
        <taxon>Eukaryota</taxon>
        <taxon>Fungi</taxon>
        <taxon>Dikarya</taxon>
        <taxon>Ascomycota</taxon>
        <taxon>Pezizomycotina</taxon>
        <taxon>Eurotiomycetes</taxon>
        <taxon>Eurotiomycetidae</taxon>
        <taxon>Eurotiales</taxon>
        <taxon>Aspergillaceae</taxon>
        <taxon>Aspergillus</taxon>
        <taxon>Aspergillus subgen. Nidulantes</taxon>
    </lineage>
</organism>
<feature type="transmembrane region" description="Helical" evidence="1">
    <location>
        <begin position="122"/>
        <end position="141"/>
    </location>
</feature>
<feature type="transmembrane region" description="Helical" evidence="1">
    <location>
        <begin position="467"/>
        <end position="492"/>
    </location>
</feature>
<keyword evidence="1" id="KW-0472">Membrane</keyword>
<sequence>MAIHNPLAQTWFPVLLEVVSTAVFTLTAWIAKSTHTPRVALAGFIIDSSSTLTLLSIFSGLLSTLLTILLASVFELIHWALTVRHDGLSSVGLLGLSPTTGIMGSLAIIFTRQLRAVDRLWPFLRVAATVAVWISSVLLFADTSMGTAYDRVFDYRVTAGIGPFNGSYVPRYLQQLQDLETGYPHTVVPYSVQAIVFNLVTNPVHSVASRPVRVGACAQDNCESYLLPGGLISATPWPPLMEPSAPVIQIVDTPACQIDFRDGLDEEDVFSDEDCSLFGANTTRLGVRFCLAKSRMHQGSIVAGLYVCPEGARNGTCSQGSASFYPNITTTLSVFNRKASFVASRSNMTILSVTSTDTPIQNPTLDLDAYRAAIAWILDFNSAIIPAPTAIAAHFWNGQTQLTQTYWSAELKQIFQSILVFPLRMFHINGVGNIDEDWGRISENLPPEFYTTASIAIPHDRIIINTAMFSIFVLLQGSVHLFTWAVLAWLWIKRPALPVITSYPLFNFAFKTKHKGRNCVSAKQEQISLPNGPLRADDKDVVAALQGARHFLRTNDERLSLLSNESRQQPEVTNVSS</sequence>
<evidence type="ECO:0000313" key="3">
    <source>
        <dbReference type="Proteomes" id="UP001610444"/>
    </source>
</evidence>
<dbReference type="GeneID" id="98160829"/>
<evidence type="ECO:0000313" key="2">
    <source>
        <dbReference type="EMBL" id="KAL2849665.1"/>
    </source>
</evidence>
<comment type="caution">
    <text evidence="2">The sequence shown here is derived from an EMBL/GenBank/DDBJ whole genome shotgun (WGS) entry which is preliminary data.</text>
</comment>
<feature type="transmembrane region" description="Helical" evidence="1">
    <location>
        <begin position="87"/>
        <end position="110"/>
    </location>
</feature>
<evidence type="ECO:0000256" key="1">
    <source>
        <dbReference type="SAM" id="Phobius"/>
    </source>
</evidence>